<protein>
    <submittedName>
        <fullName evidence="3">Glycosyl hydrolase family protein</fullName>
    </submittedName>
</protein>
<dbReference type="RefSeq" id="WP_131585627.1">
    <property type="nucleotide sequence ID" value="NZ_SJZJ01000035.1"/>
</dbReference>
<dbReference type="OrthoDB" id="273319at2"/>
<keyword evidence="1" id="KW-0732">Signal</keyword>
<dbReference type="InterPro" id="IPR013320">
    <property type="entry name" value="ConA-like_dom_sf"/>
</dbReference>
<dbReference type="AlphaFoldDB" id="A0A4R1BTY7"/>
<sequence>MFVHRAVRRIAILAAALALLAPLQPANATIWGPVNAQTEYNWGKPIWQDDFVGPVKSIWGRSSAKLIRNQNGMLTLNTGRKGSVTATLHRPGATTGRWEIRLRSKRYSTAAANYTVRTELIPAGSADEHCGARNIVFEGYKLGSHTANLKIRNLPNVEYSASTTRPNLRTDVWNVFAVEVTKTRITWYVNAKAIRTEKRPDALSGVPFTVRFRMAAVPGKTMNQSRMQMDWLRQYSLAKGRAPESVPATTVGTYAKAC</sequence>
<dbReference type="GO" id="GO:0005975">
    <property type="term" value="P:carbohydrate metabolic process"/>
    <property type="evidence" value="ECO:0007669"/>
    <property type="project" value="InterPro"/>
</dbReference>
<feature type="signal peptide" evidence="1">
    <location>
        <begin position="1"/>
        <end position="28"/>
    </location>
</feature>
<dbReference type="PROSITE" id="PS51762">
    <property type="entry name" value="GH16_2"/>
    <property type="match status" value="1"/>
</dbReference>
<evidence type="ECO:0000256" key="1">
    <source>
        <dbReference type="SAM" id="SignalP"/>
    </source>
</evidence>
<gene>
    <name evidence="3" type="ORF">EPD65_15185</name>
</gene>
<keyword evidence="4" id="KW-1185">Reference proteome</keyword>
<reference evidence="3 4" key="1">
    <citation type="submission" date="2019-03" db="EMBL/GenBank/DDBJ databases">
        <authorList>
            <person name="Kim M.K.M."/>
        </authorList>
    </citation>
    <scope>NUCLEOTIDE SEQUENCE [LARGE SCALE GENOMIC DNA]</scope>
    <source>
        <strain evidence="3 4">18JY15-6</strain>
    </source>
</reference>
<evidence type="ECO:0000313" key="3">
    <source>
        <dbReference type="EMBL" id="TCJ21363.1"/>
    </source>
</evidence>
<dbReference type="Proteomes" id="UP000295453">
    <property type="component" value="Unassembled WGS sequence"/>
</dbReference>
<feature type="chain" id="PRO_5020451057" evidence="1">
    <location>
        <begin position="29"/>
        <end position="258"/>
    </location>
</feature>
<dbReference type="InterPro" id="IPR000757">
    <property type="entry name" value="Beta-glucanase-like"/>
</dbReference>
<dbReference type="GO" id="GO:0004553">
    <property type="term" value="F:hydrolase activity, hydrolyzing O-glycosyl compounds"/>
    <property type="evidence" value="ECO:0007669"/>
    <property type="project" value="InterPro"/>
</dbReference>
<accession>A0A4R1BTY7</accession>
<name>A0A4R1BTY7_9ACTN</name>
<proteinExistence type="predicted"/>
<keyword evidence="3" id="KW-0378">Hydrolase</keyword>
<dbReference type="SUPFAM" id="SSF49899">
    <property type="entry name" value="Concanavalin A-like lectins/glucanases"/>
    <property type="match status" value="1"/>
</dbReference>
<feature type="domain" description="GH16" evidence="2">
    <location>
        <begin position="40"/>
        <end position="240"/>
    </location>
</feature>
<evidence type="ECO:0000259" key="2">
    <source>
        <dbReference type="PROSITE" id="PS51762"/>
    </source>
</evidence>
<comment type="caution">
    <text evidence="3">The sequence shown here is derived from an EMBL/GenBank/DDBJ whole genome shotgun (WGS) entry which is preliminary data.</text>
</comment>
<dbReference type="EMBL" id="SJZJ01000035">
    <property type="protein sequence ID" value="TCJ21363.1"/>
    <property type="molecule type" value="Genomic_DNA"/>
</dbReference>
<evidence type="ECO:0000313" key="4">
    <source>
        <dbReference type="Proteomes" id="UP000295453"/>
    </source>
</evidence>
<organism evidence="3 4">
    <name type="scientific">Nocardioides jejuensis</name>
    <dbReference type="NCBI Taxonomy" id="2502782"/>
    <lineage>
        <taxon>Bacteria</taxon>
        <taxon>Bacillati</taxon>
        <taxon>Actinomycetota</taxon>
        <taxon>Actinomycetes</taxon>
        <taxon>Propionibacteriales</taxon>
        <taxon>Nocardioidaceae</taxon>
        <taxon>Nocardioides</taxon>
    </lineage>
</organism>
<dbReference type="Gene3D" id="2.60.120.200">
    <property type="match status" value="1"/>
</dbReference>